<dbReference type="RefSeq" id="XP_018114008.1">
    <property type="nucleotide sequence ID" value="XM_018258519.2"/>
</dbReference>
<dbReference type="InterPro" id="IPR038599">
    <property type="entry name" value="LAP1C-like_C_sf"/>
</dbReference>
<evidence type="ECO:0000256" key="4">
    <source>
        <dbReference type="ARBA" id="ARBA00022692"/>
    </source>
</evidence>
<organism evidence="13 14">
    <name type="scientific">Xenopus laevis</name>
    <name type="common">African clawed frog</name>
    <dbReference type="NCBI Taxonomy" id="8355"/>
    <lineage>
        <taxon>Eukaryota</taxon>
        <taxon>Metazoa</taxon>
        <taxon>Chordata</taxon>
        <taxon>Craniata</taxon>
        <taxon>Vertebrata</taxon>
        <taxon>Euteleostomi</taxon>
        <taxon>Amphibia</taxon>
        <taxon>Batrachia</taxon>
        <taxon>Anura</taxon>
        <taxon>Pipoidea</taxon>
        <taxon>Pipidae</taxon>
        <taxon>Xenopodinae</taxon>
        <taxon>Xenopus</taxon>
        <taxon>Xenopus</taxon>
    </lineage>
</organism>
<dbReference type="GO" id="GO:0001671">
    <property type="term" value="F:ATPase activator activity"/>
    <property type="evidence" value="ECO:0007669"/>
    <property type="project" value="InterPro"/>
</dbReference>
<evidence type="ECO:0000256" key="5">
    <source>
        <dbReference type="ARBA" id="ARBA00022989"/>
    </source>
</evidence>
<reference evidence="14" key="1">
    <citation type="submission" date="2025-08" db="UniProtKB">
        <authorList>
            <consortium name="RefSeq"/>
        </authorList>
    </citation>
    <scope>IDENTIFICATION</scope>
    <source>
        <strain evidence="14">J_2021</strain>
        <tissue evidence="14">Erythrocytes</tissue>
    </source>
</reference>
<evidence type="ECO:0000313" key="14">
    <source>
        <dbReference type="RefSeq" id="XP_018114008.1"/>
    </source>
</evidence>
<evidence type="ECO:0000256" key="6">
    <source>
        <dbReference type="ARBA" id="ARBA00023136"/>
    </source>
</evidence>
<dbReference type="GeneID" id="108714363"/>
<keyword evidence="13" id="KW-1185">Reference proteome</keyword>
<feature type="region of interest" description="Disordered" evidence="10">
    <location>
        <begin position="166"/>
        <end position="206"/>
    </location>
</feature>
<feature type="compositionally biased region" description="Basic residues" evidence="10">
    <location>
        <begin position="37"/>
        <end position="46"/>
    </location>
</feature>
<feature type="transmembrane region" description="Helical" evidence="11">
    <location>
        <begin position="216"/>
        <end position="236"/>
    </location>
</feature>
<dbReference type="InterPro" id="IPR008662">
    <property type="entry name" value="TOIP1/2"/>
</dbReference>
<evidence type="ECO:0000256" key="7">
    <source>
        <dbReference type="ARBA" id="ARBA00023180"/>
    </source>
</evidence>
<evidence type="ECO:0000259" key="12">
    <source>
        <dbReference type="Pfam" id="PF05609"/>
    </source>
</evidence>
<comment type="similarity">
    <text evidence="2">Belongs to the TOR1AIP family.</text>
</comment>
<dbReference type="AlphaFoldDB" id="A0A1L8GMP0"/>
<dbReference type="PaxDb" id="8355-A0A1L8GMP0"/>
<evidence type="ECO:0000256" key="9">
    <source>
        <dbReference type="ARBA" id="ARBA00037847"/>
    </source>
</evidence>
<dbReference type="Proteomes" id="UP000186698">
    <property type="component" value="Chromosome 4L"/>
</dbReference>
<keyword evidence="5 11" id="KW-1133">Transmembrane helix</keyword>
<proteinExistence type="inferred from homology"/>
<dbReference type="OrthoDB" id="6258998at2759"/>
<dbReference type="OMA" id="YCNGYYT"/>
<dbReference type="PANTHER" id="PTHR18843:SF8">
    <property type="entry name" value="TORSIN-1A-INTERACTING PROTEIN 1 ISOFORM X1"/>
    <property type="match status" value="1"/>
</dbReference>
<evidence type="ECO:0000256" key="8">
    <source>
        <dbReference type="ARBA" id="ARBA00023242"/>
    </source>
</evidence>
<dbReference type="Gene3D" id="3.40.50.12190">
    <property type="match status" value="1"/>
</dbReference>
<evidence type="ECO:0000313" key="13">
    <source>
        <dbReference type="Proteomes" id="UP000186698"/>
    </source>
</evidence>
<feature type="domain" description="Torsin-1A-interacting protein 1/2 AAA+ activator" evidence="12">
    <location>
        <begin position="248"/>
        <end position="463"/>
    </location>
</feature>
<evidence type="ECO:0000256" key="2">
    <source>
        <dbReference type="ARBA" id="ARBA00007860"/>
    </source>
</evidence>
<evidence type="ECO:0000256" key="10">
    <source>
        <dbReference type="SAM" id="MobiDB-lite"/>
    </source>
</evidence>
<dbReference type="PANTHER" id="PTHR18843">
    <property type="entry name" value="TORSIN-1A-INTERACTING PROTEIN"/>
    <property type="match status" value="1"/>
</dbReference>
<comment type="subcellular location">
    <subcellularLocation>
        <location evidence="9">Endomembrane system</location>
        <topology evidence="9">Single-pass membrane protein</topology>
    </subcellularLocation>
    <subcellularLocation>
        <location evidence="1">Nucleus envelope</location>
    </subcellularLocation>
</comment>
<gene>
    <name evidence="14" type="primary">LOC108714363</name>
</gene>
<evidence type="ECO:0000256" key="11">
    <source>
        <dbReference type="SAM" id="Phobius"/>
    </source>
</evidence>
<feature type="compositionally biased region" description="Acidic residues" evidence="10">
    <location>
        <begin position="128"/>
        <end position="146"/>
    </location>
</feature>
<feature type="region of interest" description="Disordered" evidence="10">
    <location>
        <begin position="1"/>
        <end position="148"/>
    </location>
</feature>
<keyword evidence="3" id="KW-0597">Phosphoprotein</keyword>
<feature type="compositionally biased region" description="Polar residues" evidence="10">
    <location>
        <begin position="8"/>
        <end position="21"/>
    </location>
</feature>
<dbReference type="CTD" id="108714363"/>
<dbReference type="InterPro" id="IPR046753">
    <property type="entry name" value="TOIP1/2_C"/>
</dbReference>
<dbReference type="GO" id="GO:0061024">
    <property type="term" value="P:membrane organization"/>
    <property type="evidence" value="ECO:0000318"/>
    <property type="project" value="GO_Central"/>
</dbReference>
<evidence type="ECO:0000256" key="1">
    <source>
        <dbReference type="ARBA" id="ARBA00004259"/>
    </source>
</evidence>
<dbReference type="KEGG" id="xla:108714363"/>
<sequence>MSSRRGKTANTEVKLTRNSIRSNEDQKTSNMADAKYIGKKTVKTRNRTNLDNLTFDERPKPVTRSHTTPKDLYSDGDDNNDDEESKQKPWVSLSKTSSIDDDDDDDDDDDEEAKQKPWISPSKPPSFDDGDEADDYDDYDNEDDGELEPRHLILQKRMDFKKAGMGNQKNLFSDDDEDSDTTSKTSSSDHKKTVKSNQTNRKDSFSEGTSWYSNKIITMFSVFVTLVIASFLAAHYDLYGAFRINENNSNALRHFQDHFNALKSSYGNQSEDLWKRTRRSLELHLNKSESNTQPVIILLTAARDAERTLQCLSSQLARVYSVSRNNSYMVISGANKTFQNGESAKLAIDNILASGFQDTSSAAVLQHIESLHPGALLILYKYCDHENAAFKNVALVLTVLLEDSILERQLSLKEIEEKVRDFLSEKMISSKSRESHSEMDADKLSGVWSRISHTVLPVYPEDTFGDCGGIEQGL</sequence>
<keyword evidence="6 11" id="KW-0472">Membrane</keyword>
<name>A0A1L8GMP0_XENLA</name>
<protein>
    <submittedName>
        <fullName evidence="14">Torsin-1A-interacting protein 1 isoform X1</fullName>
    </submittedName>
</protein>
<feature type="compositionally biased region" description="Acidic residues" evidence="10">
    <location>
        <begin position="99"/>
        <end position="112"/>
    </location>
</feature>
<dbReference type="Bgee" id="108714363">
    <property type="expression patterns" value="Expressed in spleen and 19 other cell types or tissues"/>
</dbReference>
<keyword evidence="8" id="KW-0539">Nucleus</keyword>
<dbReference type="Pfam" id="PF05609">
    <property type="entry name" value="LAP1_C"/>
    <property type="match status" value="1"/>
</dbReference>
<keyword evidence="7" id="KW-0325">Glycoprotein</keyword>
<keyword evidence="4 11" id="KW-0812">Transmembrane</keyword>
<evidence type="ECO:0000256" key="3">
    <source>
        <dbReference type="ARBA" id="ARBA00022553"/>
    </source>
</evidence>
<dbReference type="STRING" id="8355.A0A1L8GMP0"/>
<dbReference type="GO" id="GO:0005635">
    <property type="term" value="C:nuclear envelope"/>
    <property type="evidence" value="ECO:0007669"/>
    <property type="project" value="UniProtKB-SubCell"/>
</dbReference>
<feature type="compositionally biased region" description="Acidic residues" evidence="10">
    <location>
        <begin position="74"/>
        <end position="84"/>
    </location>
</feature>
<accession>A0A1L8GMP0</accession>
<dbReference type="GO" id="GO:0016020">
    <property type="term" value="C:membrane"/>
    <property type="evidence" value="ECO:0000318"/>
    <property type="project" value="GO_Central"/>
</dbReference>